<dbReference type="AlphaFoldDB" id="K8ERK4"/>
<dbReference type="InterPro" id="IPR014710">
    <property type="entry name" value="RmlC-like_jellyroll"/>
</dbReference>
<reference evidence="2 3" key="1">
    <citation type="submission" date="2011-10" db="EMBL/GenBank/DDBJ databases">
        <authorList>
            <person name="Genoscope - CEA"/>
        </authorList>
    </citation>
    <scope>NUCLEOTIDE SEQUENCE [LARGE SCALE GENOMIC DNA]</scope>
    <source>
        <strain evidence="2 3">RCC 1105</strain>
    </source>
</reference>
<evidence type="ECO:0000259" key="1">
    <source>
        <dbReference type="Pfam" id="PF07883"/>
    </source>
</evidence>
<dbReference type="Gene3D" id="2.60.120.10">
    <property type="entry name" value="Jelly Rolls"/>
    <property type="match status" value="1"/>
</dbReference>
<dbReference type="OrthoDB" id="4965688at2759"/>
<dbReference type="PANTHER" id="PTHR34571">
    <property type="entry name" value="(S)-UREIDOGLYCINE AMINOHYDROLASE"/>
    <property type="match status" value="1"/>
</dbReference>
<dbReference type="PANTHER" id="PTHR34571:SF1">
    <property type="entry name" value="(S)-UREIDOGLYCINE AMINOHYDROLASE"/>
    <property type="match status" value="1"/>
</dbReference>
<dbReference type="EMBL" id="FO082261">
    <property type="protein sequence ID" value="CCO20676.1"/>
    <property type="molecule type" value="Genomic_DNA"/>
</dbReference>
<feature type="domain" description="Cupin type-2" evidence="1">
    <location>
        <begin position="284"/>
        <end position="350"/>
    </location>
</feature>
<name>K8ERK4_9CHLO</name>
<organism evidence="2 3">
    <name type="scientific">Bathycoccus prasinos</name>
    <dbReference type="NCBI Taxonomy" id="41875"/>
    <lineage>
        <taxon>Eukaryota</taxon>
        <taxon>Viridiplantae</taxon>
        <taxon>Chlorophyta</taxon>
        <taxon>Mamiellophyceae</taxon>
        <taxon>Mamiellales</taxon>
        <taxon>Bathycoccaceae</taxon>
        <taxon>Bathycoccus</taxon>
    </lineage>
</organism>
<gene>
    <name evidence="2" type="ordered locus">Bathy18g00560</name>
</gene>
<sequence>MHRTLSEASFLETPGRTRTETCAAALKTTPRVPKRVAFAPKTLSLCIRRVFLFAFVSVIHFPPLFQFSSALETSTMNTMKTKSPYHGVSSDEQKYTQLLFQNVPGFTRSKLKPEYALIAHESRVYGGLFGWTNTLGAYVVSPGMNKATILMTMVSMNTNAKSYVPSPGAWRFAFVLDGQCSIRYRDEDAEAEVTREDLKAGEYFYFPMNVEHEIYTDEKNQCELVMYEAFTKPKLNGTPDEFPTGQKVIVGETDALPNIETPGEIFRLKKLLPQTLEYDVNFHVMDFAPGETLNVKELHHPQHGLVILEGQGIYRLNEDFMPVQQGDVIYMGPWVTQWYGALGKNRTRYLISKDTYRDPLRDSNP</sequence>
<dbReference type="STRING" id="41875.K8ERK4"/>
<dbReference type="InterPro" id="IPR017627">
    <property type="entry name" value="UGHY"/>
</dbReference>
<dbReference type="Proteomes" id="UP000198341">
    <property type="component" value="Chromosome 18"/>
</dbReference>
<dbReference type="GO" id="GO:0071522">
    <property type="term" value="F:ureidoglycine aminohydrolase activity"/>
    <property type="evidence" value="ECO:0007669"/>
    <property type="project" value="InterPro"/>
</dbReference>
<protein>
    <submittedName>
        <fullName evidence="2">Allantoin catabolism protein</fullName>
    </submittedName>
</protein>
<dbReference type="InterPro" id="IPR044697">
    <property type="entry name" value="UGlyAH_cupin_C"/>
</dbReference>
<keyword evidence="3" id="KW-1185">Reference proteome</keyword>
<dbReference type="eggNOG" id="ENOG502QS1M">
    <property type="taxonomic scope" value="Eukaryota"/>
</dbReference>
<dbReference type="KEGG" id="bpg:Bathy18g00560"/>
<dbReference type="Pfam" id="PF07883">
    <property type="entry name" value="Cupin_2"/>
    <property type="match status" value="1"/>
</dbReference>
<dbReference type="InterPro" id="IPR013096">
    <property type="entry name" value="Cupin_2"/>
</dbReference>
<evidence type="ECO:0000313" key="3">
    <source>
        <dbReference type="Proteomes" id="UP000198341"/>
    </source>
</evidence>
<proteinExistence type="predicted"/>
<dbReference type="InterPro" id="IPR011051">
    <property type="entry name" value="RmlC_Cupin_sf"/>
</dbReference>
<dbReference type="RefSeq" id="XP_007508185.1">
    <property type="nucleotide sequence ID" value="XM_007508123.1"/>
</dbReference>
<accession>K8ERK4</accession>
<dbReference type="GeneID" id="19010750"/>
<evidence type="ECO:0000313" key="2">
    <source>
        <dbReference type="EMBL" id="CCO20676.1"/>
    </source>
</evidence>
<dbReference type="SUPFAM" id="SSF51182">
    <property type="entry name" value="RmlC-like cupins"/>
    <property type="match status" value="1"/>
</dbReference>
<dbReference type="CDD" id="cd02212">
    <property type="entry name" value="cupin_UGlyAH_C"/>
    <property type="match status" value="1"/>
</dbReference>